<dbReference type="Proteomes" id="UP000013051">
    <property type="component" value="Unassembled WGS sequence"/>
</dbReference>
<gene>
    <name evidence="1" type="ORF">HMPREF1094_03466</name>
</gene>
<dbReference type="AlphaFoldDB" id="N9WQ92"/>
<proteinExistence type="predicted"/>
<name>N9WQ92_CLOIN</name>
<dbReference type="EMBL" id="AGYV01000006">
    <property type="protein sequence ID" value="ENY85773.1"/>
    <property type="molecule type" value="Genomic_DNA"/>
</dbReference>
<evidence type="ECO:0000313" key="2">
    <source>
        <dbReference type="Proteomes" id="UP000013051"/>
    </source>
</evidence>
<protein>
    <submittedName>
        <fullName evidence="1">Uncharacterized protein</fullName>
    </submittedName>
</protein>
<reference evidence="1 2" key="1">
    <citation type="submission" date="2013-01" db="EMBL/GenBank/DDBJ databases">
        <title>The Genome Sequence of Clostridium innocuum 2959.</title>
        <authorList>
            <consortium name="The Broad Institute Genome Sequencing Platform"/>
            <person name="Earl A."/>
            <person name="Ward D."/>
            <person name="Feldgarden M."/>
            <person name="Gevers D."/>
            <person name="Courvalin P."/>
            <person name="Lambert T."/>
            <person name="Walker B."/>
            <person name="Young S.K."/>
            <person name="Zeng Q."/>
            <person name="Gargeya S."/>
            <person name="Fitzgerald M."/>
            <person name="Haas B."/>
            <person name="Abouelleil A."/>
            <person name="Alvarado L."/>
            <person name="Arachchi H.M."/>
            <person name="Berlin A.M."/>
            <person name="Chapman S.B."/>
            <person name="Dewar J."/>
            <person name="Goldberg J."/>
            <person name="Griggs A."/>
            <person name="Gujja S."/>
            <person name="Hansen M."/>
            <person name="Howarth C."/>
            <person name="Imamovic A."/>
            <person name="Larimer J."/>
            <person name="McCowan C."/>
            <person name="Murphy C."/>
            <person name="Neiman D."/>
            <person name="Pearson M."/>
            <person name="Priest M."/>
            <person name="Roberts A."/>
            <person name="Saif S."/>
            <person name="Shea T."/>
            <person name="Sisk P."/>
            <person name="Sykes S."/>
            <person name="Wortman J."/>
            <person name="Nusbaum C."/>
            <person name="Birren B."/>
        </authorList>
    </citation>
    <scope>NUCLEOTIDE SEQUENCE [LARGE SCALE GENOMIC DNA]</scope>
    <source>
        <strain evidence="1 2">2959</strain>
    </source>
</reference>
<organism evidence="1 2">
    <name type="scientific">[Clostridium] innocuum 2959</name>
    <dbReference type="NCBI Taxonomy" id="999413"/>
    <lineage>
        <taxon>Bacteria</taxon>
        <taxon>Bacillati</taxon>
        <taxon>Bacillota</taxon>
        <taxon>Clostridia</taxon>
        <taxon>Eubacteriales</taxon>
        <taxon>Clostridiaceae</taxon>
        <taxon>Clostridium</taxon>
    </lineage>
</organism>
<comment type="caution">
    <text evidence="1">The sequence shown here is derived from an EMBL/GenBank/DDBJ whole genome shotgun (WGS) entry which is preliminary data.</text>
</comment>
<accession>N9WQ92</accession>
<dbReference type="HOGENOM" id="CLU_3198096_0_0_9"/>
<keyword evidence="2" id="KW-1185">Reference proteome</keyword>
<evidence type="ECO:0000313" key="1">
    <source>
        <dbReference type="EMBL" id="ENY85773.1"/>
    </source>
</evidence>
<sequence>MVFIYRQQISLCFYIHSLIVLFNHYSDFYTLIDFFVYNGCDAYVC</sequence>